<feature type="signal peptide" evidence="1">
    <location>
        <begin position="1"/>
        <end position="15"/>
    </location>
</feature>
<comment type="caution">
    <text evidence="2">The sequence shown here is derived from an EMBL/GenBank/DDBJ whole genome shotgun (WGS) entry which is preliminary data.</text>
</comment>
<keyword evidence="3" id="KW-1185">Reference proteome</keyword>
<dbReference type="AlphaFoldDB" id="A0A1Q8RR67"/>
<dbReference type="Proteomes" id="UP000186583">
    <property type="component" value="Unassembled WGS sequence"/>
</dbReference>
<accession>A0A1Q8RR67</accession>
<gene>
    <name evidence="2" type="ORF">CCHL11_07888</name>
</gene>
<feature type="chain" id="PRO_5012141340" evidence="1">
    <location>
        <begin position="16"/>
        <end position="248"/>
    </location>
</feature>
<keyword evidence="1" id="KW-0732">Signal</keyword>
<reference evidence="2 3" key="1">
    <citation type="submission" date="2016-11" db="EMBL/GenBank/DDBJ databases">
        <title>Draft Genome Assembly of Colletotrichum chlorophyti a pathogen of herbaceous plants.</title>
        <authorList>
            <person name="Gan P."/>
            <person name="Narusaka M."/>
            <person name="Tsushima A."/>
            <person name="Narusaka Y."/>
            <person name="Takano Y."/>
            <person name="Shirasu K."/>
        </authorList>
    </citation>
    <scope>NUCLEOTIDE SEQUENCE [LARGE SCALE GENOMIC DNA]</scope>
    <source>
        <strain evidence="2 3">NTL11</strain>
    </source>
</reference>
<proteinExistence type="predicted"/>
<evidence type="ECO:0000313" key="2">
    <source>
        <dbReference type="EMBL" id="OLN86837.1"/>
    </source>
</evidence>
<protein>
    <submittedName>
        <fullName evidence="2">Uncharacterized protein</fullName>
    </submittedName>
</protein>
<evidence type="ECO:0000313" key="3">
    <source>
        <dbReference type="Proteomes" id="UP000186583"/>
    </source>
</evidence>
<organism evidence="2 3">
    <name type="scientific">Colletotrichum chlorophyti</name>
    <dbReference type="NCBI Taxonomy" id="708187"/>
    <lineage>
        <taxon>Eukaryota</taxon>
        <taxon>Fungi</taxon>
        <taxon>Dikarya</taxon>
        <taxon>Ascomycota</taxon>
        <taxon>Pezizomycotina</taxon>
        <taxon>Sordariomycetes</taxon>
        <taxon>Hypocreomycetidae</taxon>
        <taxon>Glomerellales</taxon>
        <taxon>Glomerellaceae</taxon>
        <taxon>Colletotrichum</taxon>
    </lineage>
</organism>
<evidence type="ECO:0000256" key="1">
    <source>
        <dbReference type="SAM" id="SignalP"/>
    </source>
</evidence>
<sequence>MRFLLPLTLAALAAAAPAPEPSRILGRALSTAQTLAHDDVIMYGINGEYKIIKDHEFDHLTSTGVLKYGGGEELHTRDTAPAISARDCPGRSNEFTVTSTQDFLDWDVQMSAVIGAQQAVASISVAHGYQISNSVEVTRGLEAEVEGIGASLQISVTQTWSTIDTTTITYVVPLGQNGVIVSQPWTHRVYGDIYTTCDESNWSKSGGFMASKHTSESYGNMNWVTGVIRLCANQAYPIPYCNGQGYHH</sequence>
<dbReference type="EMBL" id="MPGH01000109">
    <property type="protein sequence ID" value="OLN86837.1"/>
    <property type="molecule type" value="Genomic_DNA"/>
</dbReference>
<name>A0A1Q8RR67_9PEZI</name>
<dbReference type="OrthoDB" id="4831122at2759"/>